<sequence>MNLRSWVGDSLCETVMKVVDTNLLRDDEHFSKKEECVSSILGLAMECTRESPEERINIKEAVSRLLKIRVKFLANEAMARRRRQPN</sequence>
<comment type="caution">
    <text evidence="1">The sequence shown here is derived from an EMBL/GenBank/DDBJ whole genome shotgun (WGS) entry which is preliminary data.</text>
</comment>
<proteinExistence type="predicted"/>
<dbReference type="EMBL" id="CM047908">
    <property type="protein sequence ID" value="KAJ0082727.1"/>
    <property type="molecule type" value="Genomic_DNA"/>
</dbReference>
<dbReference type="Proteomes" id="UP001164250">
    <property type="component" value="Chromosome 12"/>
</dbReference>
<name>A0ACC1A6Q2_9ROSI</name>
<accession>A0ACC1A6Q2</accession>
<gene>
    <name evidence="1" type="ORF">Patl1_11964</name>
</gene>
<reference evidence="2" key="1">
    <citation type="journal article" date="2023" name="G3 (Bethesda)">
        <title>Genome assembly and association tests identify interacting loci associated with vigor, precocity, and sex in interspecific pistachio rootstocks.</title>
        <authorList>
            <person name="Palmer W."/>
            <person name="Jacygrad E."/>
            <person name="Sagayaradj S."/>
            <person name="Cavanaugh K."/>
            <person name="Han R."/>
            <person name="Bertier L."/>
            <person name="Beede B."/>
            <person name="Kafkas S."/>
            <person name="Golino D."/>
            <person name="Preece J."/>
            <person name="Michelmore R."/>
        </authorList>
    </citation>
    <scope>NUCLEOTIDE SEQUENCE [LARGE SCALE GENOMIC DNA]</scope>
</reference>
<evidence type="ECO:0000313" key="1">
    <source>
        <dbReference type="EMBL" id="KAJ0082727.1"/>
    </source>
</evidence>
<organism evidence="1 2">
    <name type="scientific">Pistacia atlantica</name>
    <dbReference type="NCBI Taxonomy" id="434234"/>
    <lineage>
        <taxon>Eukaryota</taxon>
        <taxon>Viridiplantae</taxon>
        <taxon>Streptophyta</taxon>
        <taxon>Embryophyta</taxon>
        <taxon>Tracheophyta</taxon>
        <taxon>Spermatophyta</taxon>
        <taxon>Magnoliopsida</taxon>
        <taxon>eudicotyledons</taxon>
        <taxon>Gunneridae</taxon>
        <taxon>Pentapetalae</taxon>
        <taxon>rosids</taxon>
        <taxon>malvids</taxon>
        <taxon>Sapindales</taxon>
        <taxon>Anacardiaceae</taxon>
        <taxon>Pistacia</taxon>
    </lineage>
</organism>
<protein>
    <submittedName>
        <fullName evidence="1">Uncharacterized protein</fullName>
    </submittedName>
</protein>
<evidence type="ECO:0000313" key="2">
    <source>
        <dbReference type="Proteomes" id="UP001164250"/>
    </source>
</evidence>
<keyword evidence="2" id="KW-1185">Reference proteome</keyword>